<dbReference type="EMBL" id="AAZO01002372">
    <property type="status" value="NOT_ANNOTATED_CDS"/>
    <property type="molecule type" value="Genomic_DNA"/>
</dbReference>
<dbReference type="KEGG" id="phu:Phum_PHUM204590"/>
<name>E0VHB3_PEDHC</name>
<dbReference type="OrthoDB" id="8744624at2759"/>
<dbReference type="CTD" id="8237309"/>
<keyword evidence="3" id="KW-1185">Reference proteome</keyword>
<dbReference type="InParanoid" id="E0VHB3"/>
<dbReference type="GeneID" id="8237309"/>
<proteinExistence type="predicted"/>
<reference evidence="1" key="2">
    <citation type="submission" date="2007-04" db="EMBL/GenBank/DDBJ databases">
        <title>The genome of the human body louse.</title>
        <authorList>
            <consortium name="The Human Body Louse Genome Consortium"/>
            <person name="Kirkness E."/>
            <person name="Walenz B."/>
            <person name="Hass B."/>
            <person name="Bruggner R."/>
            <person name="Strausberg R."/>
        </authorList>
    </citation>
    <scope>NUCLEOTIDE SEQUENCE</scope>
    <source>
        <strain evidence="1">USDA</strain>
    </source>
</reference>
<reference evidence="1" key="1">
    <citation type="submission" date="2007-04" db="EMBL/GenBank/DDBJ databases">
        <title>Annotation of Pediculus humanus corporis strain USDA.</title>
        <authorList>
            <person name="Kirkness E."/>
            <person name="Hannick L."/>
            <person name="Hass B."/>
            <person name="Bruggner R."/>
            <person name="Lawson D."/>
            <person name="Bidwell S."/>
            <person name="Joardar V."/>
            <person name="Caler E."/>
            <person name="Walenz B."/>
            <person name="Inman J."/>
            <person name="Schobel S."/>
            <person name="Galinsky K."/>
            <person name="Amedeo P."/>
            <person name="Strausberg R."/>
        </authorList>
    </citation>
    <scope>NUCLEOTIDE SEQUENCE</scope>
    <source>
        <strain evidence="1">USDA</strain>
    </source>
</reference>
<dbReference type="Proteomes" id="UP000009046">
    <property type="component" value="Unassembled WGS sequence"/>
</dbReference>
<dbReference type="EMBL" id="DS235165">
    <property type="protein sequence ID" value="EEB12769.1"/>
    <property type="molecule type" value="Genomic_DNA"/>
</dbReference>
<organism>
    <name type="scientific">Pediculus humanus subsp. corporis</name>
    <name type="common">Body louse</name>
    <dbReference type="NCBI Taxonomy" id="121224"/>
    <lineage>
        <taxon>Eukaryota</taxon>
        <taxon>Metazoa</taxon>
        <taxon>Ecdysozoa</taxon>
        <taxon>Arthropoda</taxon>
        <taxon>Hexapoda</taxon>
        <taxon>Insecta</taxon>
        <taxon>Pterygota</taxon>
        <taxon>Neoptera</taxon>
        <taxon>Paraneoptera</taxon>
        <taxon>Psocodea</taxon>
        <taxon>Troctomorpha</taxon>
        <taxon>Phthiraptera</taxon>
        <taxon>Anoplura</taxon>
        <taxon>Pediculidae</taxon>
        <taxon>Pediculus</taxon>
    </lineage>
</organism>
<gene>
    <name evidence="2" type="primary">8237309</name>
    <name evidence="1" type="ORF">Phum_PHUM204590</name>
</gene>
<reference evidence="2" key="3">
    <citation type="submission" date="2021-02" db="UniProtKB">
        <authorList>
            <consortium name="EnsemblMetazoa"/>
        </authorList>
    </citation>
    <scope>IDENTIFICATION</scope>
    <source>
        <strain evidence="2">USDA</strain>
    </source>
</reference>
<dbReference type="VEuPathDB" id="VectorBase:PHUM204590"/>
<dbReference type="AlphaFoldDB" id="E0VHB3"/>
<dbReference type="EnsemblMetazoa" id="PHUM204590-RA">
    <property type="protein sequence ID" value="PHUM204590-PA"/>
    <property type="gene ID" value="PHUM204590"/>
</dbReference>
<accession>E0VHB3</accession>
<dbReference type="RefSeq" id="XP_002425507.1">
    <property type="nucleotide sequence ID" value="XM_002425462.1"/>
</dbReference>
<dbReference type="HOGENOM" id="CLU_2834213_0_0_1"/>
<evidence type="ECO:0000313" key="2">
    <source>
        <dbReference type="EnsemblMetazoa" id="PHUM204590-PA"/>
    </source>
</evidence>
<evidence type="ECO:0000313" key="1">
    <source>
        <dbReference type="EMBL" id="EEB12769.1"/>
    </source>
</evidence>
<evidence type="ECO:0000313" key="3">
    <source>
        <dbReference type="Proteomes" id="UP000009046"/>
    </source>
</evidence>
<protein>
    <submittedName>
        <fullName evidence="1 2">Uncharacterized protein</fullName>
    </submittedName>
</protein>
<sequence>MDNKDDTFEEVCYVCSGIRHSNKYVLNIKPISSSNEPYFSFLETHEPPRKYKEPIFDNQVQKKIFF</sequence>